<accession>A0A7R9IIK4</accession>
<evidence type="ECO:0000313" key="1">
    <source>
        <dbReference type="EMBL" id="CAD7458773.1"/>
    </source>
</evidence>
<protein>
    <submittedName>
        <fullName evidence="1">Uncharacterized protein</fullName>
    </submittedName>
</protein>
<organism evidence="1">
    <name type="scientific">Timema tahoe</name>
    <dbReference type="NCBI Taxonomy" id="61484"/>
    <lineage>
        <taxon>Eukaryota</taxon>
        <taxon>Metazoa</taxon>
        <taxon>Ecdysozoa</taxon>
        <taxon>Arthropoda</taxon>
        <taxon>Hexapoda</taxon>
        <taxon>Insecta</taxon>
        <taxon>Pterygota</taxon>
        <taxon>Neoptera</taxon>
        <taxon>Polyneoptera</taxon>
        <taxon>Phasmatodea</taxon>
        <taxon>Timematodea</taxon>
        <taxon>Timematoidea</taxon>
        <taxon>Timematidae</taxon>
        <taxon>Timema</taxon>
    </lineage>
</organism>
<dbReference type="EMBL" id="OE002464">
    <property type="protein sequence ID" value="CAD7458773.1"/>
    <property type="molecule type" value="Genomic_DNA"/>
</dbReference>
<dbReference type="AlphaFoldDB" id="A0A7R9IIK4"/>
<gene>
    <name evidence="1" type="ORF">TTEB3V08_LOCUS6746</name>
</gene>
<reference evidence="1" key="1">
    <citation type="submission" date="2020-11" db="EMBL/GenBank/DDBJ databases">
        <authorList>
            <person name="Tran Van P."/>
        </authorList>
    </citation>
    <scope>NUCLEOTIDE SEQUENCE</scope>
</reference>
<proteinExistence type="predicted"/>
<name>A0A7R9IIK4_9NEOP</name>
<sequence>MSYGVQNRELVSTPAQASNGRNKVIGNVLFSTWTSVTGDDVQLITVDFCPVSVTLQNRLFLCNGTATSRLTNVDHHRCKANAFPQGAIPWHKFTWNLLSSNRKTCSILHSTETRTLISPSSVVWLITTSALANYATEAGVIAKHGFLKCVYTASRLKCRQEEALFLNKIAETLSNMRVYSPMCTHIEIQLCGSSHGSCSGPLILAAILVLALYRLRLKCRQEEALFLNKIAETLSNMRVYSPMCTHIEIQLCGSSHGSCSGPLILAAILVLALYRLSLFKLRKIITKAIPEIKPGTPSSVGRQTANLARVSDSQVAIRKASGSLVLYIDMESHVVNLAGPWLLGHRARIEAKENIWDPRSPPLFNKESWCFMQNYRRISCVPGLSPTSHRDTCVAGTLSYLPPRHLCCRDSLLPPTATPVLPGLSPTSHHDTCVAGTPSFYLSTLPSYFSLSPAIPRDGLHPPLRQSPPREDPEEHVAGQTILHSRANFILP</sequence>